<dbReference type="PANTHER" id="PTHR46558:SF13">
    <property type="entry name" value="HTH-TYPE TRANSCRIPTIONAL REGULATOR IMMR"/>
    <property type="match status" value="1"/>
</dbReference>
<evidence type="ECO:0000313" key="5">
    <source>
        <dbReference type="Proteomes" id="UP000660021"/>
    </source>
</evidence>
<accession>A0ABR7HSR9</accession>
<reference evidence="4 5" key="1">
    <citation type="submission" date="2020-08" db="EMBL/GenBank/DDBJ databases">
        <title>Genome public.</title>
        <authorList>
            <person name="Liu C."/>
            <person name="Sun Q."/>
        </authorList>
    </citation>
    <scope>NUCLEOTIDE SEQUENCE [LARGE SCALE GENOMIC DNA]</scope>
    <source>
        <strain evidence="4 5">New-38</strain>
    </source>
</reference>
<dbReference type="RefSeq" id="WP_186963451.1">
    <property type="nucleotide sequence ID" value="NZ_JACOPR010000003.1"/>
</dbReference>
<comment type="caution">
    <text evidence="4">The sequence shown here is derived from an EMBL/GenBank/DDBJ whole genome shotgun (WGS) entry which is preliminary data.</text>
</comment>
<evidence type="ECO:0000256" key="1">
    <source>
        <dbReference type="ARBA" id="ARBA00023125"/>
    </source>
</evidence>
<feature type="region of interest" description="Disordered" evidence="2">
    <location>
        <begin position="116"/>
        <end position="138"/>
    </location>
</feature>
<feature type="compositionally biased region" description="Pro residues" evidence="2">
    <location>
        <begin position="116"/>
        <end position="128"/>
    </location>
</feature>
<evidence type="ECO:0000313" key="4">
    <source>
        <dbReference type="EMBL" id="MBC5730574.1"/>
    </source>
</evidence>
<keyword evidence="5" id="KW-1185">Reference proteome</keyword>
<dbReference type="Gene3D" id="1.10.260.40">
    <property type="entry name" value="lambda repressor-like DNA-binding domains"/>
    <property type="match status" value="1"/>
</dbReference>
<dbReference type="SUPFAM" id="SSF47413">
    <property type="entry name" value="lambda repressor-like DNA-binding domains"/>
    <property type="match status" value="1"/>
</dbReference>
<dbReference type="EMBL" id="JACOPR010000003">
    <property type="protein sequence ID" value="MBC5730574.1"/>
    <property type="molecule type" value="Genomic_DNA"/>
</dbReference>
<sequence length="343" mass="37794">MQPETTSAPETLGRRIARLRQERGHSQRDLAKALFVTRQAVSNWERDQTLPDLETLRAIAAFLEVDLNTLCGSAPAAGRRRRPGPRRWRKVAGAGVLALALVLLGVSRLTAPAPEAAPIPSASPPPEEVLPTVSSAPRCSSDLRDENKVRRLMAVDIPRVTQDGWFTTDDDTADLLVADLAALPQDPGPIPLTDALETDFHLFARQYQLSLLPGCQDGHFARWEEALNWIWCAPLRYRHPHGDALSADYVDQAVALWFGDAAYTHGAAGDYSYSHGQYQPAPTPGEPSAFLLRSLERREDGSLQAVLDRFTEDGRYQTGSLTLLLHLADGQIVFDEVRHEALV</sequence>
<keyword evidence="1" id="KW-0238">DNA-binding</keyword>
<dbReference type="InterPro" id="IPR001387">
    <property type="entry name" value="Cro/C1-type_HTH"/>
</dbReference>
<dbReference type="SMART" id="SM00530">
    <property type="entry name" value="HTH_XRE"/>
    <property type="match status" value="1"/>
</dbReference>
<dbReference type="PROSITE" id="PS50943">
    <property type="entry name" value="HTH_CROC1"/>
    <property type="match status" value="1"/>
</dbReference>
<dbReference type="Pfam" id="PF01381">
    <property type="entry name" value="HTH_3"/>
    <property type="match status" value="1"/>
</dbReference>
<evidence type="ECO:0000259" key="3">
    <source>
        <dbReference type="PROSITE" id="PS50943"/>
    </source>
</evidence>
<organism evidence="4 5">
    <name type="scientific">Pseudoflavonifractor hominis</name>
    <dbReference type="NCBI Taxonomy" id="2763059"/>
    <lineage>
        <taxon>Bacteria</taxon>
        <taxon>Bacillati</taxon>
        <taxon>Bacillota</taxon>
        <taxon>Clostridia</taxon>
        <taxon>Eubacteriales</taxon>
        <taxon>Oscillospiraceae</taxon>
        <taxon>Pseudoflavonifractor</taxon>
    </lineage>
</organism>
<dbReference type="Proteomes" id="UP000660021">
    <property type="component" value="Unassembled WGS sequence"/>
</dbReference>
<dbReference type="PANTHER" id="PTHR46558">
    <property type="entry name" value="TRACRIPTIONAL REGULATORY PROTEIN-RELATED-RELATED"/>
    <property type="match status" value="1"/>
</dbReference>
<protein>
    <submittedName>
        <fullName evidence="4">Helix-turn-helix transcriptional regulator</fullName>
    </submittedName>
</protein>
<dbReference type="InterPro" id="IPR010982">
    <property type="entry name" value="Lambda_DNA-bd_dom_sf"/>
</dbReference>
<name>A0ABR7HSR9_9FIRM</name>
<proteinExistence type="predicted"/>
<dbReference type="CDD" id="cd00093">
    <property type="entry name" value="HTH_XRE"/>
    <property type="match status" value="1"/>
</dbReference>
<gene>
    <name evidence="4" type="ORF">H8S34_06965</name>
</gene>
<evidence type="ECO:0000256" key="2">
    <source>
        <dbReference type="SAM" id="MobiDB-lite"/>
    </source>
</evidence>
<feature type="domain" description="HTH cro/C1-type" evidence="3">
    <location>
        <begin position="16"/>
        <end position="70"/>
    </location>
</feature>